<dbReference type="InterPro" id="IPR050196">
    <property type="entry name" value="Cytochrome_P450_Monoox"/>
</dbReference>
<evidence type="ECO:0000313" key="8">
    <source>
        <dbReference type="WBParaSite" id="NBR_0000382801-mRNA-1"/>
    </source>
</evidence>
<gene>
    <name evidence="6" type="ORF">NBR_LOCUS3828</name>
</gene>
<dbReference type="Proteomes" id="UP000271162">
    <property type="component" value="Unassembled WGS sequence"/>
</dbReference>
<dbReference type="GO" id="GO:0016705">
    <property type="term" value="F:oxidoreductase activity, acting on paired donors, with incorporation or reduction of molecular oxygen"/>
    <property type="evidence" value="ECO:0007669"/>
    <property type="project" value="InterPro"/>
</dbReference>
<dbReference type="GO" id="GO:0004497">
    <property type="term" value="F:monooxygenase activity"/>
    <property type="evidence" value="ECO:0007669"/>
    <property type="project" value="UniProtKB-KW"/>
</dbReference>
<dbReference type="Gene3D" id="1.10.630.10">
    <property type="entry name" value="Cytochrome P450"/>
    <property type="match status" value="1"/>
</dbReference>
<keyword evidence="5" id="KW-0560">Oxidoreductase</keyword>
<keyword evidence="7" id="KW-1185">Reference proteome</keyword>
<evidence type="ECO:0000256" key="4">
    <source>
        <dbReference type="ARBA" id="ARBA00023004"/>
    </source>
</evidence>
<dbReference type="PROSITE" id="PS51257">
    <property type="entry name" value="PROKAR_LIPOPROTEIN"/>
    <property type="match status" value="1"/>
</dbReference>
<dbReference type="WBParaSite" id="NBR_0000382801-mRNA-1">
    <property type="protein sequence ID" value="NBR_0000382801-mRNA-1"/>
    <property type="gene ID" value="NBR_0000382801"/>
</dbReference>
<sequence>MLAKPDPEGFINQVMGMACMYPAGPRMVLLWLGPVPIVMLYSASLAEKVLSSGKHLNKGFVYSLLEPWLGQGIITSRVQNWRSKRKLLTPTFHYDILKDFLPIFNNQARILVNKLAGLPERYT</sequence>
<proteinExistence type="inferred from homology"/>
<comment type="similarity">
    <text evidence="2">Belongs to the cytochrome P450 family.</text>
</comment>
<protein>
    <submittedName>
        <fullName evidence="8">Cytochrome P450 4V2 (inferred by orthology to a human protein)</fullName>
    </submittedName>
</protein>
<keyword evidence="5" id="KW-0503">Monooxygenase</keyword>
<evidence type="ECO:0000313" key="6">
    <source>
        <dbReference type="EMBL" id="VDL67417.1"/>
    </source>
</evidence>
<comment type="cofactor">
    <cofactor evidence="1">
        <name>heme</name>
        <dbReference type="ChEBI" id="CHEBI:30413"/>
    </cofactor>
</comment>
<dbReference type="AlphaFoldDB" id="A0A0N4XMS6"/>
<evidence type="ECO:0000256" key="3">
    <source>
        <dbReference type="ARBA" id="ARBA00022617"/>
    </source>
</evidence>
<dbReference type="Pfam" id="PF00067">
    <property type="entry name" value="p450"/>
    <property type="match status" value="1"/>
</dbReference>
<dbReference type="InterPro" id="IPR001128">
    <property type="entry name" value="Cyt_P450"/>
</dbReference>
<dbReference type="SUPFAM" id="SSF48264">
    <property type="entry name" value="Cytochrome P450"/>
    <property type="match status" value="1"/>
</dbReference>
<dbReference type="EMBL" id="UYSL01006247">
    <property type="protein sequence ID" value="VDL67417.1"/>
    <property type="molecule type" value="Genomic_DNA"/>
</dbReference>
<evidence type="ECO:0000256" key="2">
    <source>
        <dbReference type="ARBA" id="ARBA00010617"/>
    </source>
</evidence>
<accession>A0A0N4XMS6</accession>
<keyword evidence="3" id="KW-0479">Metal-binding</keyword>
<dbReference type="GO" id="GO:0005506">
    <property type="term" value="F:iron ion binding"/>
    <property type="evidence" value="ECO:0007669"/>
    <property type="project" value="InterPro"/>
</dbReference>
<dbReference type="InterPro" id="IPR036396">
    <property type="entry name" value="Cyt_P450_sf"/>
</dbReference>
<dbReference type="GO" id="GO:0020037">
    <property type="term" value="F:heme binding"/>
    <property type="evidence" value="ECO:0007669"/>
    <property type="project" value="InterPro"/>
</dbReference>
<reference evidence="6 7" key="2">
    <citation type="submission" date="2018-11" db="EMBL/GenBank/DDBJ databases">
        <authorList>
            <consortium name="Pathogen Informatics"/>
        </authorList>
    </citation>
    <scope>NUCLEOTIDE SEQUENCE [LARGE SCALE GENOMIC DNA]</scope>
</reference>
<name>A0A0N4XMS6_NIPBR</name>
<dbReference type="PANTHER" id="PTHR24291">
    <property type="entry name" value="CYTOCHROME P450 FAMILY 4"/>
    <property type="match status" value="1"/>
</dbReference>
<dbReference type="PANTHER" id="PTHR24291:SF194">
    <property type="entry name" value="CYTOCHROME P450 FAMILY"/>
    <property type="match status" value="1"/>
</dbReference>
<evidence type="ECO:0000256" key="1">
    <source>
        <dbReference type="ARBA" id="ARBA00001971"/>
    </source>
</evidence>
<evidence type="ECO:0000313" key="7">
    <source>
        <dbReference type="Proteomes" id="UP000271162"/>
    </source>
</evidence>
<reference evidence="8" key="1">
    <citation type="submission" date="2017-02" db="UniProtKB">
        <authorList>
            <consortium name="WormBaseParasite"/>
        </authorList>
    </citation>
    <scope>IDENTIFICATION</scope>
</reference>
<evidence type="ECO:0000256" key="5">
    <source>
        <dbReference type="ARBA" id="ARBA00023033"/>
    </source>
</evidence>
<dbReference type="STRING" id="27835.A0A0N4XMS6"/>
<organism evidence="8">
    <name type="scientific">Nippostrongylus brasiliensis</name>
    <name type="common">Rat hookworm</name>
    <dbReference type="NCBI Taxonomy" id="27835"/>
    <lineage>
        <taxon>Eukaryota</taxon>
        <taxon>Metazoa</taxon>
        <taxon>Ecdysozoa</taxon>
        <taxon>Nematoda</taxon>
        <taxon>Chromadorea</taxon>
        <taxon>Rhabditida</taxon>
        <taxon>Rhabditina</taxon>
        <taxon>Rhabditomorpha</taxon>
        <taxon>Strongyloidea</taxon>
        <taxon>Heligmosomidae</taxon>
        <taxon>Nippostrongylus</taxon>
    </lineage>
</organism>
<keyword evidence="3" id="KW-0349">Heme</keyword>
<keyword evidence="4" id="KW-0408">Iron</keyword>